<dbReference type="RefSeq" id="WP_309940696.1">
    <property type="nucleotide sequence ID" value="NZ_AP025306.1"/>
</dbReference>
<proteinExistence type="predicted"/>
<comment type="caution">
    <text evidence="1">The sequence shown here is derived from an EMBL/GenBank/DDBJ whole genome shotgun (WGS) entry which is preliminary data.</text>
</comment>
<dbReference type="Proteomes" id="UP001185092">
    <property type="component" value="Unassembled WGS sequence"/>
</dbReference>
<accession>A0AAE3XMG8</accession>
<protein>
    <recommendedName>
        <fullName evidence="3">Neuromedin U</fullName>
    </recommendedName>
</protein>
<keyword evidence="2" id="KW-1185">Reference proteome</keyword>
<evidence type="ECO:0008006" key="3">
    <source>
        <dbReference type="Google" id="ProtNLM"/>
    </source>
</evidence>
<sequence length="158" mass="17835">MSLFFTPSKLGKFIWGAGPIIQLPTSTSDQVGRNRFGIGPSVVGVVMTGPWVIGGLVNNVWTISKHENFNNLLIQYFVNYNFSHGIYINSAPIITNNWNAEKSQSWVVPFGLNVGKVFFVGKLPLNFSAGFNYNVVKPDERGPWETRFQLQFILPRFY</sequence>
<dbReference type="EMBL" id="JAVDQD010000005">
    <property type="protein sequence ID" value="MDR6240621.1"/>
    <property type="molecule type" value="Genomic_DNA"/>
</dbReference>
<evidence type="ECO:0000313" key="2">
    <source>
        <dbReference type="Proteomes" id="UP001185092"/>
    </source>
</evidence>
<organism evidence="1 2">
    <name type="scientific">Aureibacter tunicatorum</name>
    <dbReference type="NCBI Taxonomy" id="866807"/>
    <lineage>
        <taxon>Bacteria</taxon>
        <taxon>Pseudomonadati</taxon>
        <taxon>Bacteroidota</taxon>
        <taxon>Cytophagia</taxon>
        <taxon>Cytophagales</taxon>
        <taxon>Persicobacteraceae</taxon>
        <taxon>Aureibacter</taxon>
    </lineage>
</organism>
<dbReference type="AlphaFoldDB" id="A0AAE3XMG8"/>
<evidence type="ECO:0000313" key="1">
    <source>
        <dbReference type="EMBL" id="MDR6240621.1"/>
    </source>
</evidence>
<name>A0AAE3XMG8_9BACT</name>
<gene>
    <name evidence="1" type="ORF">HNQ88_003697</name>
</gene>
<reference evidence="1" key="1">
    <citation type="submission" date="2023-07" db="EMBL/GenBank/DDBJ databases">
        <title>Genomic Encyclopedia of Type Strains, Phase IV (KMG-IV): sequencing the most valuable type-strain genomes for metagenomic binning, comparative biology and taxonomic classification.</title>
        <authorList>
            <person name="Goeker M."/>
        </authorList>
    </citation>
    <scope>NUCLEOTIDE SEQUENCE</scope>
    <source>
        <strain evidence="1">DSM 26174</strain>
    </source>
</reference>